<keyword evidence="2 6" id="KW-0678">Repressor</keyword>
<dbReference type="OrthoDB" id="1928390at2759"/>
<dbReference type="PANTHER" id="PTHR33057">
    <property type="entry name" value="TRANSCRIPTION REPRESSOR OFP7-RELATED"/>
    <property type="match status" value="1"/>
</dbReference>
<keyword evidence="4 6" id="KW-0804">Transcription</keyword>
<comment type="subcellular location">
    <subcellularLocation>
        <location evidence="1 6">Nucleus</location>
    </subcellularLocation>
</comment>
<dbReference type="OMA" id="RPCPKII"/>
<evidence type="ECO:0000313" key="10">
    <source>
        <dbReference type="Proteomes" id="UP000029981"/>
    </source>
</evidence>
<proteinExistence type="predicted"/>
<evidence type="ECO:0000256" key="2">
    <source>
        <dbReference type="ARBA" id="ARBA00022491"/>
    </source>
</evidence>
<dbReference type="InterPro" id="IPR006458">
    <property type="entry name" value="Ovate_C"/>
</dbReference>
<dbReference type="PROSITE" id="PS51754">
    <property type="entry name" value="OVATE"/>
    <property type="match status" value="1"/>
</dbReference>
<reference evidence="9 10" key="4">
    <citation type="journal article" date="2011" name="BMC Genomics">
        <title>RNA-Seq improves annotation of protein-coding genes in the cucumber genome.</title>
        <authorList>
            <person name="Li Z."/>
            <person name="Zhang Z."/>
            <person name="Yan P."/>
            <person name="Huang S."/>
            <person name="Fei Z."/>
            <person name="Lin K."/>
        </authorList>
    </citation>
    <scope>NUCLEOTIDE SEQUENCE [LARGE SCALE GENOMIC DNA]</scope>
    <source>
        <strain evidence="10">cv. 9930</strain>
    </source>
</reference>
<name>A0A0A0LSS9_CUCSA</name>
<dbReference type="InterPro" id="IPR038933">
    <property type="entry name" value="Ovate"/>
</dbReference>
<dbReference type="PANTHER" id="PTHR33057:SF70">
    <property type="entry name" value="TRANSCRIPTION REPRESSOR-RELATED"/>
    <property type="match status" value="1"/>
</dbReference>
<dbReference type="STRING" id="3659.A0A0A0LSS9"/>
<evidence type="ECO:0000256" key="6">
    <source>
        <dbReference type="RuleBase" id="RU367028"/>
    </source>
</evidence>
<evidence type="ECO:0000313" key="9">
    <source>
        <dbReference type="EMBL" id="KGN64965.1"/>
    </source>
</evidence>
<dbReference type="GO" id="GO:0045892">
    <property type="term" value="P:negative regulation of DNA-templated transcription"/>
    <property type="evidence" value="ECO:0007669"/>
    <property type="project" value="UniProtKB-UniRule"/>
</dbReference>
<evidence type="ECO:0000259" key="8">
    <source>
        <dbReference type="PROSITE" id="PS51754"/>
    </source>
</evidence>
<feature type="domain" description="OVATE" evidence="8">
    <location>
        <begin position="88"/>
        <end position="147"/>
    </location>
</feature>
<evidence type="ECO:0000256" key="5">
    <source>
        <dbReference type="ARBA" id="ARBA00023242"/>
    </source>
</evidence>
<dbReference type="GO" id="GO:0005634">
    <property type="term" value="C:nucleus"/>
    <property type="evidence" value="ECO:0007669"/>
    <property type="project" value="UniProtKB-SubCell"/>
</dbReference>
<reference evidence="9 10" key="1">
    <citation type="journal article" date="2009" name="Nat. Genet.">
        <title>The genome of the cucumber, Cucumis sativus L.</title>
        <authorList>
            <person name="Huang S."/>
            <person name="Li R."/>
            <person name="Zhang Z."/>
            <person name="Li L."/>
            <person name="Gu X."/>
            <person name="Fan W."/>
            <person name="Lucas W.J."/>
            <person name="Wang X."/>
            <person name="Xie B."/>
            <person name="Ni P."/>
            <person name="Ren Y."/>
            <person name="Zhu H."/>
            <person name="Li J."/>
            <person name="Lin K."/>
            <person name="Jin W."/>
            <person name="Fei Z."/>
            <person name="Li G."/>
            <person name="Staub J."/>
            <person name="Kilian A."/>
            <person name="van der Vossen E.A."/>
            <person name="Wu Y."/>
            <person name="Guo J."/>
            <person name="He J."/>
            <person name="Jia Z."/>
            <person name="Ren Y."/>
            <person name="Tian G."/>
            <person name="Lu Y."/>
            <person name="Ruan J."/>
            <person name="Qian W."/>
            <person name="Wang M."/>
            <person name="Huang Q."/>
            <person name="Li B."/>
            <person name="Xuan Z."/>
            <person name="Cao J."/>
            <person name="Asan"/>
            <person name="Wu Z."/>
            <person name="Zhang J."/>
            <person name="Cai Q."/>
            <person name="Bai Y."/>
            <person name="Zhao B."/>
            <person name="Han Y."/>
            <person name="Li Y."/>
            <person name="Li X."/>
            <person name="Wang S."/>
            <person name="Shi Q."/>
            <person name="Liu S."/>
            <person name="Cho W.K."/>
            <person name="Kim J.Y."/>
            <person name="Xu Y."/>
            <person name="Heller-Uszynska K."/>
            <person name="Miao H."/>
            <person name="Cheng Z."/>
            <person name="Zhang S."/>
            <person name="Wu J."/>
            <person name="Yang Y."/>
            <person name="Kang H."/>
            <person name="Li M."/>
            <person name="Liang H."/>
            <person name="Ren X."/>
            <person name="Shi Z."/>
            <person name="Wen M."/>
            <person name="Jian M."/>
            <person name="Yang H."/>
            <person name="Zhang G."/>
            <person name="Yang Z."/>
            <person name="Chen R."/>
            <person name="Liu S."/>
            <person name="Li J."/>
            <person name="Ma L."/>
            <person name="Liu H."/>
            <person name="Zhou Y."/>
            <person name="Zhao J."/>
            <person name="Fang X."/>
            <person name="Li G."/>
            <person name="Fang L."/>
            <person name="Li Y."/>
            <person name="Liu D."/>
            <person name="Zheng H."/>
            <person name="Zhang Y."/>
            <person name="Qin N."/>
            <person name="Li Z."/>
            <person name="Yang G."/>
            <person name="Yang S."/>
            <person name="Bolund L."/>
            <person name="Kristiansen K."/>
            <person name="Zheng H."/>
            <person name="Li S."/>
            <person name="Zhang X."/>
            <person name="Yang H."/>
            <person name="Wang J."/>
            <person name="Sun R."/>
            <person name="Zhang B."/>
            <person name="Jiang S."/>
            <person name="Wang J."/>
            <person name="Du Y."/>
            <person name="Li S."/>
        </authorList>
    </citation>
    <scope>NUCLEOTIDE SEQUENCE [LARGE SCALE GENOMIC DNA]</scope>
    <source>
        <strain evidence="10">cv. 9930</strain>
    </source>
</reference>
<protein>
    <recommendedName>
        <fullName evidence="6">Transcription repressor</fullName>
    </recommendedName>
    <alternativeName>
        <fullName evidence="6">Ovate family protein</fullName>
    </alternativeName>
</protein>
<dbReference type="Proteomes" id="UP000029981">
    <property type="component" value="Chromosome 1"/>
</dbReference>
<accession>A0A0A0LSS9</accession>
<reference evidence="9 10" key="2">
    <citation type="journal article" date="2009" name="PLoS ONE">
        <title>An integrated genetic and cytogenetic map of the cucumber genome.</title>
        <authorList>
            <person name="Ren Y."/>
            <person name="Zhang Z."/>
            <person name="Liu J."/>
            <person name="Staub J.E."/>
            <person name="Han Y."/>
            <person name="Cheng Z."/>
            <person name="Li X."/>
            <person name="Lu J."/>
            <person name="Miao H."/>
            <person name="Kang H."/>
            <person name="Xie B."/>
            <person name="Gu X."/>
            <person name="Wang X."/>
            <person name="Du Y."/>
            <person name="Jin W."/>
            <person name="Huang S."/>
        </authorList>
    </citation>
    <scope>NUCLEOTIDE SEQUENCE [LARGE SCALE GENOMIC DNA]</scope>
    <source>
        <strain evidence="10">cv. 9930</strain>
    </source>
</reference>
<evidence type="ECO:0000256" key="3">
    <source>
        <dbReference type="ARBA" id="ARBA00023015"/>
    </source>
</evidence>
<reference evidence="9 10" key="3">
    <citation type="journal article" date="2010" name="BMC Genomics">
        <title>Transcriptome sequencing and comparative analysis of cucumber flowers with different sex types.</title>
        <authorList>
            <person name="Guo S."/>
            <person name="Zheng Y."/>
            <person name="Joung J.G."/>
            <person name="Liu S."/>
            <person name="Zhang Z."/>
            <person name="Crasta O.R."/>
            <person name="Sobral B.W."/>
            <person name="Xu Y."/>
            <person name="Huang S."/>
            <person name="Fei Z."/>
        </authorList>
    </citation>
    <scope>NUCLEOTIDE SEQUENCE [LARGE SCALE GENOMIC DNA]</scope>
    <source>
        <strain evidence="10">cv. 9930</strain>
    </source>
</reference>
<sequence>MSNIRKNKFFTTIFSSTAGCGGCQKPKLSDIVQPDKKPPTTIVRRSSSSSSTDQNGTFSLDEDYTSSASKSTGTQSPVAILIGDSIAVEKDSDDPYEDFRGSMVEMIVEKRIYSPNGLQELLNCFLHLNSPYHHEIIVKAFTQISNEFESSHRLWNMSNNTDWKRRSGGEG</sequence>
<feature type="region of interest" description="Disordered" evidence="7">
    <location>
        <begin position="28"/>
        <end position="74"/>
    </location>
</feature>
<organism evidence="9 10">
    <name type="scientific">Cucumis sativus</name>
    <name type="common">Cucumber</name>
    <dbReference type="NCBI Taxonomy" id="3659"/>
    <lineage>
        <taxon>Eukaryota</taxon>
        <taxon>Viridiplantae</taxon>
        <taxon>Streptophyta</taxon>
        <taxon>Embryophyta</taxon>
        <taxon>Tracheophyta</taxon>
        <taxon>Spermatophyta</taxon>
        <taxon>Magnoliopsida</taxon>
        <taxon>eudicotyledons</taxon>
        <taxon>Gunneridae</taxon>
        <taxon>Pentapetalae</taxon>
        <taxon>rosids</taxon>
        <taxon>fabids</taxon>
        <taxon>Cucurbitales</taxon>
        <taxon>Cucurbitaceae</taxon>
        <taxon>Benincaseae</taxon>
        <taxon>Cucumis</taxon>
    </lineage>
</organism>
<feature type="compositionally biased region" description="Polar residues" evidence="7">
    <location>
        <begin position="65"/>
        <end position="74"/>
    </location>
</feature>
<dbReference type="KEGG" id="csv:101211890"/>
<dbReference type="PROSITE" id="PS51257">
    <property type="entry name" value="PROKAR_LIPOPROTEIN"/>
    <property type="match status" value="1"/>
</dbReference>
<evidence type="ECO:0000256" key="7">
    <source>
        <dbReference type="SAM" id="MobiDB-lite"/>
    </source>
</evidence>
<dbReference type="NCBIfam" id="TIGR01568">
    <property type="entry name" value="A_thal_3678"/>
    <property type="match status" value="1"/>
</dbReference>
<dbReference type="eggNOG" id="ENOG502S0X5">
    <property type="taxonomic scope" value="Eukaryota"/>
</dbReference>
<dbReference type="Pfam" id="PF04844">
    <property type="entry name" value="Ovate"/>
    <property type="match status" value="1"/>
</dbReference>
<keyword evidence="10" id="KW-1185">Reference proteome</keyword>
<evidence type="ECO:0000256" key="1">
    <source>
        <dbReference type="ARBA" id="ARBA00004123"/>
    </source>
</evidence>
<dbReference type="EMBL" id="CM002922">
    <property type="protein sequence ID" value="KGN64965.1"/>
    <property type="molecule type" value="Genomic_DNA"/>
</dbReference>
<dbReference type="Gramene" id="KGN64965">
    <property type="protein sequence ID" value="KGN64965"/>
    <property type="gene ID" value="Csa_1G168910"/>
</dbReference>
<evidence type="ECO:0000256" key="4">
    <source>
        <dbReference type="ARBA" id="ARBA00023163"/>
    </source>
</evidence>
<keyword evidence="3 6" id="KW-0805">Transcription regulation</keyword>
<comment type="function">
    <text evidence="6">Transcriptional repressor that regulates multiple aspects of plant growth and development.</text>
</comment>
<dbReference type="AlphaFoldDB" id="A0A0A0LSS9"/>
<gene>
    <name evidence="9" type="ORF">Csa_1G168910</name>
</gene>
<keyword evidence="5 6" id="KW-0539">Nucleus</keyword>